<keyword evidence="1" id="KW-0812">Transmembrane</keyword>
<gene>
    <name evidence="2" type="ORF">I41_43010</name>
</gene>
<dbReference type="KEGG" id="llh:I41_43010"/>
<organism evidence="2 3">
    <name type="scientific">Lacipirellula limnantheis</name>
    <dbReference type="NCBI Taxonomy" id="2528024"/>
    <lineage>
        <taxon>Bacteria</taxon>
        <taxon>Pseudomonadati</taxon>
        <taxon>Planctomycetota</taxon>
        <taxon>Planctomycetia</taxon>
        <taxon>Pirellulales</taxon>
        <taxon>Lacipirellulaceae</taxon>
        <taxon>Lacipirellula</taxon>
    </lineage>
</organism>
<dbReference type="Pfam" id="PF11188">
    <property type="entry name" value="DUF2975"/>
    <property type="match status" value="1"/>
</dbReference>
<accession>A0A517U390</accession>
<name>A0A517U390_9BACT</name>
<sequence length="161" mass="17674">MKRSATTFLQIVVVLLGLAALAFLLWEPQVEGVNQNATLLEIYFQDPFLALVYAGSIPFFVALYQAFLALGRVGRNEVFSPQVVKALRIIRYCALAIVGFVLVEATWILLMDNGDSDNPGVPIFLGILIIFPSIVVAVVAAMLERILQHAVELKAENDLTV</sequence>
<protein>
    <recommendedName>
        <fullName evidence="4">DUF2975 domain-containing protein</fullName>
    </recommendedName>
</protein>
<dbReference type="InterPro" id="IPR021354">
    <property type="entry name" value="DUF2975"/>
</dbReference>
<proteinExistence type="predicted"/>
<feature type="transmembrane region" description="Helical" evidence="1">
    <location>
        <begin position="89"/>
        <end position="110"/>
    </location>
</feature>
<evidence type="ECO:0000313" key="3">
    <source>
        <dbReference type="Proteomes" id="UP000317909"/>
    </source>
</evidence>
<keyword evidence="3" id="KW-1185">Reference proteome</keyword>
<evidence type="ECO:0008006" key="4">
    <source>
        <dbReference type="Google" id="ProtNLM"/>
    </source>
</evidence>
<reference evidence="2 3" key="1">
    <citation type="submission" date="2019-02" db="EMBL/GenBank/DDBJ databases">
        <title>Deep-cultivation of Planctomycetes and their phenomic and genomic characterization uncovers novel biology.</title>
        <authorList>
            <person name="Wiegand S."/>
            <person name="Jogler M."/>
            <person name="Boedeker C."/>
            <person name="Pinto D."/>
            <person name="Vollmers J."/>
            <person name="Rivas-Marin E."/>
            <person name="Kohn T."/>
            <person name="Peeters S.H."/>
            <person name="Heuer A."/>
            <person name="Rast P."/>
            <person name="Oberbeckmann S."/>
            <person name="Bunk B."/>
            <person name="Jeske O."/>
            <person name="Meyerdierks A."/>
            <person name="Storesund J.E."/>
            <person name="Kallscheuer N."/>
            <person name="Luecker S."/>
            <person name="Lage O.M."/>
            <person name="Pohl T."/>
            <person name="Merkel B.J."/>
            <person name="Hornburger P."/>
            <person name="Mueller R.-W."/>
            <person name="Bruemmer F."/>
            <person name="Labrenz M."/>
            <person name="Spormann A.M."/>
            <person name="Op den Camp H."/>
            <person name="Overmann J."/>
            <person name="Amann R."/>
            <person name="Jetten M.S.M."/>
            <person name="Mascher T."/>
            <person name="Medema M.H."/>
            <person name="Devos D.P."/>
            <person name="Kaster A.-K."/>
            <person name="Ovreas L."/>
            <person name="Rohde M."/>
            <person name="Galperin M.Y."/>
            <person name="Jogler C."/>
        </authorList>
    </citation>
    <scope>NUCLEOTIDE SEQUENCE [LARGE SCALE GENOMIC DNA]</scope>
    <source>
        <strain evidence="2 3">I41</strain>
    </source>
</reference>
<keyword evidence="1" id="KW-0472">Membrane</keyword>
<feature type="transmembrane region" description="Helical" evidence="1">
    <location>
        <begin position="48"/>
        <end position="68"/>
    </location>
</feature>
<dbReference type="Proteomes" id="UP000317909">
    <property type="component" value="Chromosome"/>
</dbReference>
<dbReference type="RefSeq" id="WP_145434790.1">
    <property type="nucleotide sequence ID" value="NZ_CP036339.1"/>
</dbReference>
<dbReference type="AlphaFoldDB" id="A0A517U390"/>
<evidence type="ECO:0000313" key="2">
    <source>
        <dbReference type="EMBL" id="QDT75092.1"/>
    </source>
</evidence>
<dbReference type="OrthoDB" id="193144at2"/>
<evidence type="ECO:0000256" key="1">
    <source>
        <dbReference type="SAM" id="Phobius"/>
    </source>
</evidence>
<keyword evidence="1" id="KW-1133">Transmembrane helix</keyword>
<feature type="transmembrane region" description="Helical" evidence="1">
    <location>
        <begin position="122"/>
        <end position="143"/>
    </location>
</feature>
<dbReference type="EMBL" id="CP036339">
    <property type="protein sequence ID" value="QDT75092.1"/>
    <property type="molecule type" value="Genomic_DNA"/>
</dbReference>